<evidence type="ECO:0000256" key="1">
    <source>
        <dbReference type="ARBA" id="ARBA00022484"/>
    </source>
</evidence>
<keyword evidence="2" id="KW-0808">Transferase</keyword>
<protein>
    <submittedName>
        <fullName evidence="5">RNA-dependent RNA polymerase</fullName>
    </submittedName>
</protein>
<proteinExistence type="predicted"/>
<name>A0A6C0X193_9VIRU</name>
<feature type="compositionally biased region" description="Basic residues" evidence="4">
    <location>
        <begin position="1"/>
        <end position="24"/>
    </location>
</feature>
<dbReference type="InterPro" id="IPR043502">
    <property type="entry name" value="DNA/RNA_pol_sf"/>
</dbReference>
<dbReference type="GO" id="GO:0003968">
    <property type="term" value="F:RNA-directed RNA polymerase activity"/>
    <property type="evidence" value="ECO:0007669"/>
    <property type="project" value="UniProtKB-KW"/>
</dbReference>
<dbReference type="SUPFAM" id="SSF56672">
    <property type="entry name" value="DNA/RNA polymerases"/>
    <property type="match status" value="1"/>
</dbReference>
<evidence type="ECO:0000256" key="3">
    <source>
        <dbReference type="ARBA" id="ARBA00022695"/>
    </source>
</evidence>
<keyword evidence="3" id="KW-0548">Nucleotidyltransferase</keyword>
<dbReference type="EMBL" id="MN386960">
    <property type="protein sequence ID" value="QIC52827.1"/>
    <property type="molecule type" value="Genomic_RNA"/>
</dbReference>
<reference evidence="5" key="1">
    <citation type="submission" date="2019-08" db="EMBL/GenBank/DDBJ databases">
        <authorList>
            <person name="Wright A.A."/>
            <person name="Harper S."/>
        </authorList>
    </citation>
    <scope>NUCLEOTIDE SEQUENCE</scope>
    <source>
        <strain evidence="5">WA1</strain>
    </source>
</reference>
<evidence type="ECO:0000313" key="5">
    <source>
        <dbReference type="EMBL" id="QIC52827.1"/>
    </source>
</evidence>
<organism evidence="5">
    <name type="scientific">Apple narna-like virus 2</name>
    <dbReference type="NCBI Taxonomy" id="2709735"/>
    <lineage>
        <taxon>Viruses</taxon>
        <taxon>Riboviria</taxon>
        <taxon>Orthornavirae</taxon>
        <taxon>Lenarviricota</taxon>
        <taxon>Amabiliviricetes</taxon>
        <taxon>Wolframvirales</taxon>
        <taxon>Narnaviridae</taxon>
    </lineage>
</organism>
<keyword evidence="1 5" id="KW-0696">RNA-directed RNA polymerase</keyword>
<feature type="region of interest" description="Disordered" evidence="4">
    <location>
        <begin position="1"/>
        <end position="33"/>
    </location>
</feature>
<evidence type="ECO:0000256" key="4">
    <source>
        <dbReference type="SAM" id="MobiDB-lite"/>
    </source>
</evidence>
<accession>A0A6C0X193</accession>
<sequence>MKSKRTFGARKGSGKTKSHKKFPKPSKEVKNGTDEEALKSCATIFDRLMTMYGILPRKHRDWSPTVKIWLNLCQTENGGWLNFMKYKLASFFAYHTDQEVKPWKKIGDNPAILMGGSAYLPVRNFLSKNIGNPISRFKQLSFLNSILFSKKGMVRPAPEELKRQEWLTFYELTRMMGEFRAVKLRDWTDVRDNGVDLIAITKLELRAESKRLTGELFSKATYTTYDRTKVFTPSTSANYINSRSNAGAIGVILRDKELLEGLRNNIPCVKIHTETDNEERIEDETLPNYTVKVDTTDLEKRFEKLWVRMLGKALQEEPRAIPLGLAEPLKTRVITKGPAYLYTVLKPLQKKMWSVLKDHKAFQYIGEPTDEVSLSLRFGKKLGSDEFYKSIDYSNATNGLHSYVSEMIMEDICDILKLYKAEKRLAKRALTEHLIVIKKKTAKLHAGQRSDWSDTFFTDRWISGFDEEGNEILSGQQTIGQLMGSILSFPILCMANALVCRIAYEQGMGKKYDLQSIPISINGDDALLRCNETVSKIHDRLASSVGLEPSIGKVYKSREFATINSQLFMVDPTHLAVDKITNKAFKCHFRLVPYVNLGLIFGMKRSEGGHTFTDQAGPNDIGARTKELLRLTPQDLRQEVFEYFKENNPMMKTLRLPWFVPTWLGGLGIPQEFGDPSDLDLRIAGRILQNWREKSPVSLQIPSQWRIRDLAVAKAPKPHVVLERIPQGKKIHDDYEHLLGMLGVSLLFDASVQLSDLFAEVEMQIVKRKIRHNEALWKPKGPLGYKLSKEKLVYDKRVEGYHVNFVSNSSQQILKNNGNLKAEMMEGFQDMSIGEAEW</sequence>
<evidence type="ECO:0000256" key="2">
    <source>
        <dbReference type="ARBA" id="ARBA00022679"/>
    </source>
</evidence>